<keyword evidence="10" id="KW-1185">Reference proteome</keyword>
<dbReference type="Proteomes" id="UP000829999">
    <property type="component" value="Chromosome 15"/>
</dbReference>
<evidence type="ECO:0000259" key="8">
    <source>
        <dbReference type="Pfam" id="PF13359"/>
    </source>
</evidence>
<organism evidence="9">
    <name type="scientific">Spodoptera frugiperda</name>
    <name type="common">Fall armyworm</name>
    <dbReference type="NCBI Taxonomy" id="7108"/>
    <lineage>
        <taxon>Eukaryota</taxon>
        <taxon>Metazoa</taxon>
        <taxon>Ecdysozoa</taxon>
        <taxon>Arthropoda</taxon>
        <taxon>Hexapoda</taxon>
        <taxon>Insecta</taxon>
        <taxon>Pterygota</taxon>
        <taxon>Neoptera</taxon>
        <taxon>Endopterygota</taxon>
        <taxon>Lepidoptera</taxon>
        <taxon>Glossata</taxon>
        <taxon>Ditrysia</taxon>
        <taxon>Noctuoidea</taxon>
        <taxon>Noctuidae</taxon>
        <taxon>Amphipyrinae</taxon>
        <taxon>Spodoptera</taxon>
    </lineage>
</organism>
<dbReference type="Pfam" id="PF13359">
    <property type="entry name" value="DDE_Tnp_4"/>
    <property type="match status" value="1"/>
</dbReference>
<dbReference type="EMBL" id="ODYU01003919">
    <property type="protein sequence ID" value="SOQ43281.1"/>
    <property type="molecule type" value="Genomic_DNA"/>
</dbReference>
<keyword evidence="4" id="KW-0540">Nuclease</keyword>
<dbReference type="GO" id="GO:0046872">
    <property type="term" value="F:metal ion binding"/>
    <property type="evidence" value="ECO:0007669"/>
    <property type="project" value="UniProtKB-KW"/>
</dbReference>
<evidence type="ECO:0000256" key="2">
    <source>
        <dbReference type="ARBA" id="ARBA00004123"/>
    </source>
</evidence>
<evidence type="ECO:0000256" key="6">
    <source>
        <dbReference type="ARBA" id="ARBA00022801"/>
    </source>
</evidence>
<evidence type="ECO:0000256" key="5">
    <source>
        <dbReference type="ARBA" id="ARBA00022723"/>
    </source>
</evidence>
<proteinExistence type="inferred from homology"/>
<dbReference type="GO" id="GO:0016787">
    <property type="term" value="F:hydrolase activity"/>
    <property type="evidence" value="ECO:0007669"/>
    <property type="project" value="UniProtKB-KW"/>
</dbReference>
<dbReference type="PANTHER" id="PTHR22930">
    <property type="match status" value="1"/>
</dbReference>
<dbReference type="GeneID" id="118277979"/>
<sequence length="392" mass="45350">MNNFQKEFIMDMFLDSDHACTMNRLIVATANVISENNDNLNMFSTAVEKEFDLTSLTEENQSPGAVPVTRRMKGFYENSVRNFTDADYTAWFKIKKSTVQALINFLKKYVNPGNISLEKKVHVFLWLMVSDCSYNEIGKLFGLHKSSVSYIFNEIATILTEHRYSFISWPSVEEQHITRIKVNSRFKFPNCVGFIDACRFKVGSKRNKKDKPEIILLQAVCDESLMFLDIHIGEVGKTRKNRVFKESTLSHELKNFVEFENHILGDSEYKLKKNLITPFTSEELLTSEEMKFNEIHWKTRSYIGHAFELMKERFRKLNHIDIVKVESVHLLISVACILHNFILIHEGSSEVKEEAVACDDGVSINTSIVQTALEKRQFLCNYINYIDSEEVG</sequence>
<protein>
    <submittedName>
        <fullName evidence="9">SFRICE_005376</fullName>
    </submittedName>
    <submittedName>
        <fullName evidence="11">Uncharacterized protein LOC118277979</fullName>
    </submittedName>
</protein>
<keyword evidence="6" id="KW-0378">Hydrolase</keyword>
<dbReference type="InterPro" id="IPR045249">
    <property type="entry name" value="HARBI1-like"/>
</dbReference>
<evidence type="ECO:0000256" key="3">
    <source>
        <dbReference type="ARBA" id="ARBA00006958"/>
    </source>
</evidence>
<dbReference type="GO" id="GO:0004518">
    <property type="term" value="F:nuclease activity"/>
    <property type="evidence" value="ECO:0007669"/>
    <property type="project" value="UniProtKB-KW"/>
</dbReference>
<feature type="domain" description="DDE Tnp4" evidence="8">
    <location>
        <begin position="215"/>
        <end position="340"/>
    </location>
</feature>
<dbReference type="GO" id="GO:0005634">
    <property type="term" value="C:nucleus"/>
    <property type="evidence" value="ECO:0007669"/>
    <property type="project" value="UniProtKB-SubCell"/>
</dbReference>
<evidence type="ECO:0000313" key="9">
    <source>
        <dbReference type="EMBL" id="SOQ43281.1"/>
    </source>
</evidence>
<dbReference type="RefSeq" id="XP_035452920.1">
    <property type="nucleotide sequence ID" value="XM_035597027.2"/>
</dbReference>
<evidence type="ECO:0000256" key="4">
    <source>
        <dbReference type="ARBA" id="ARBA00022722"/>
    </source>
</evidence>
<accession>A0A2H1VR10</accession>
<keyword evidence="5" id="KW-0479">Metal-binding</keyword>
<dbReference type="AlphaFoldDB" id="A0A2H1VR10"/>
<comment type="subcellular location">
    <subcellularLocation>
        <location evidence="2">Nucleus</location>
    </subcellularLocation>
</comment>
<comment type="cofactor">
    <cofactor evidence="1">
        <name>a divalent metal cation</name>
        <dbReference type="ChEBI" id="CHEBI:60240"/>
    </cofactor>
</comment>
<evidence type="ECO:0000256" key="1">
    <source>
        <dbReference type="ARBA" id="ARBA00001968"/>
    </source>
</evidence>
<evidence type="ECO:0000313" key="10">
    <source>
        <dbReference type="Proteomes" id="UP000829999"/>
    </source>
</evidence>
<keyword evidence="7" id="KW-0539">Nucleus</keyword>
<reference evidence="9" key="1">
    <citation type="submission" date="2016-07" db="EMBL/GenBank/DDBJ databases">
        <authorList>
            <person name="Bretaudeau A."/>
        </authorList>
    </citation>
    <scope>NUCLEOTIDE SEQUENCE</scope>
    <source>
        <strain evidence="9">Rice</strain>
        <tissue evidence="9">Whole body</tissue>
    </source>
</reference>
<dbReference type="PANTHER" id="PTHR22930:SF85">
    <property type="entry name" value="GH03217P-RELATED"/>
    <property type="match status" value="1"/>
</dbReference>
<evidence type="ECO:0000313" key="11">
    <source>
        <dbReference type="RefSeq" id="XP_035452920.1"/>
    </source>
</evidence>
<reference evidence="11" key="2">
    <citation type="submission" date="2025-04" db="UniProtKB">
        <authorList>
            <consortium name="RefSeq"/>
        </authorList>
    </citation>
    <scope>IDENTIFICATION</scope>
    <source>
        <tissue evidence="11">Whole larval tissue</tissue>
    </source>
</reference>
<dbReference type="OrthoDB" id="2668416at2759"/>
<gene>
    <name evidence="11" type="primary">LOC118277979</name>
    <name evidence="9" type="ORF">SFRICE_005376</name>
</gene>
<comment type="similarity">
    <text evidence="3">Belongs to the HARBI1 family.</text>
</comment>
<dbReference type="InterPro" id="IPR027806">
    <property type="entry name" value="HARBI1_dom"/>
</dbReference>
<name>A0A2H1VR10_SPOFR</name>
<evidence type="ECO:0000256" key="7">
    <source>
        <dbReference type="ARBA" id="ARBA00023242"/>
    </source>
</evidence>